<sequence length="134" mass="15575">MERFGPSLPPHLQKQRESKTIRAAKPETPVEESESDDDYGPVLPDVDEKKRKPIVDAAPKKKPKEEEREEKPKSLLEEFQENMYKSKSYKADDLSHKRFDRERDIVGRRMDTKSRDDILNDAKNLSSKFSKGSN</sequence>
<dbReference type="Proteomes" id="UP001210925">
    <property type="component" value="Unassembled WGS sequence"/>
</dbReference>
<keyword evidence="4" id="KW-1185">Reference proteome</keyword>
<dbReference type="AlphaFoldDB" id="A0AAD5UGA7"/>
<dbReference type="Pfam" id="PF12572">
    <property type="entry name" value="DUF3752"/>
    <property type="match status" value="1"/>
</dbReference>
<feature type="compositionally biased region" description="Polar residues" evidence="1">
    <location>
        <begin position="123"/>
        <end position="134"/>
    </location>
</feature>
<evidence type="ECO:0000256" key="1">
    <source>
        <dbReference type="SAM" id="MobiDB-lite"/>
    </source>
</evidence>
<organism evidence="3 4">
    <name type="scientific">Boothiomyces macroporosus</name>
    <dbReference type="NCBI Taxonomy" id="261099"/>
    <lineage>
        <taxon>Eukaryota</taxon>
        <taxon>Fungi</taxon>
        <taxon>Fungi incertae sedis</taxon>
        <taxon>Chytridiomycota</taxon>
        <taxon>Chytridiomycota incertae sedis</taxon>
        <taxon>Chytridiomycetes</taxon>
        <taxon>Rhizophydiales</taxon>
        <taxon>Terramycetaceae</taxon>
        <taxon>Boothiomyces</taxon>
    </lineage>
</organism>
<feature type="compositionally biased region" description="Basic and acidic residues" evidence="1">
    <location>
        <begin position="89"/>
        <end position="120"/>
    </location>
</feature>
<feature type="region of interest" description="Disordered" evidence="1">
    <location>
        <begin position="1"/>
        <end position="134"/>
    </location>
</feature>
<dbReference type="InterPro" id="IPR046331">
    <property type="entry name" value="GPAM1-like"/>
</dbReference>
<feature type="compositionally biased region" description="Acidic residues" evidence="1">
    <location>
        <begin position="29"/>
        <end position="39"/>
    </location>
</feature>
<comment type="caution">
    <text evidence="3">The sequence shown here is derived from an EMBL/GenBank/DDBJ whole genome shotgun (WGS) entry which is preliminary data.</text>
</comment>
<evidence type="ECO:0000313" key="3">
    <source>
        <dbReference type="EMBL" id="KAJ3254579.1"/>
    </source>
</evidence>
<dbReference type="EMBL" id="JADGKB010000082">
    <property type="protein sequence ID" value="KAJ3254579.1"/>
    <property type="molecule type" value="Genomic_DNA"/>
</dbReference>
<dbReference type="PANTHER" id="PTHR46370:SF1">
    <property type="entry name" value="GPALPP MOTIFS-CONTAINING PROTEIN 1"/>
    <property type="match status" value="1"/>
</dbReference>
<evidence type="ECO:0000259" key="2">
    <source>
        <dbReference type="Pfam" id="PF12572"/>
    </source>
</evidence>
<dbReference type="PANTHER" id="PTHR46370">
    <property type="entry name" value="GPALPP MOTIFS-CONTAINING PROTEIN 1"/>
    <property type="match status" value="1"/>
</dbReference>
<evidence type="ECO:0000313" key="4">
    <source>
        <dbReference type="Proteomes" id="UP001210925"/>
    </source>
</evidence>
<accession>A0AAD5UGA7</accession>
<gene>
    <name evidence="3" type="ORF">HK103_007064</name>
</gene>
<reference evidence="3" key="1">
    <citation type="submission" date="2020-05" db="EMBL/GenBank/DDBJ databases">
        <title>Phylogenomic resolution of chytrid fungi.</title>
        <authorList>
            <person name="Stajich J.E."/>
            <person name="Amses K."/>
            <person name="Simmons R."/>
            <person name="Seto K."/>
            <person name="Myers J."/>
            <person name="Bonds A."/>
            <person name="Quandt C.A."/>
            <person name="Barry K."/>
            <person name="Liu P."/>
            <person name="Grigoriev I."/>
            <person name="Longcore J.E."/>
            <person name="James T.Y."/>
        </authorList>
    </citation>
    <scope>NUCLEOTIDE SEQUENCE</scope>
    <source>
        <strain evidence="3">PLAUS21</strain>
    </source>
</reference>
<feature type="domain" description="DUF3752" evidence="2">
    <location>
        <begin position="31"/>
        <end position="130"/>
    </location>
</feature>
<dbReference type="InterPro" id="IPR022226">
    <property type="entry name" value="DUF3752"/>
</dbReference>
<protein>
    <recommendedName>
        <fullName evidence="2">DUF3752 domain-containing protein</fullName>
    </recommendedName>
</protein>
<name>A0AAD5UGA7_9FUNG</name>
<proteinExistence type="predicted"/>
<feature type="compositionally biased region" description="Basic and acidic residues" evidence="1">
    <location>
        <begin position="63"/>
        <end position="76"/>
    </location>
</feature>